<evidence type="ECO:0000313" key="2">
    <source>
        <dbReference type="Proteomes" id="UP001607303"/>
    </source>
</evidence>
<comment type="caution">
    <text evidence="1">The sequence shown here is derived from an EMBL/GenBank/DDBJ whole genome shotgun (WGS) entry which is preliminary data.</text>
</comment>
<proteinExistence type="predicted"/>
<evidence type="ECO:0000313" key="1">
    <source>
        <dbReference type="EMBL" id="KAL2733269.1"/>
    </source>
</evidence>
<dbReference type="EMBL" id="JAYRBN010000074">
    <property type="protein sequence ID" value="KAL2733269.1"/>
    <property type="molecule type" value="Genomic_DNA"/>
</dbReference>
<accession>A0ABD2BKG6</accession>
<name>A0ABD2BKG6_VESMC</name>
<organism evidence="1 2">
    <name type="scientific">Vespula maculifrons</name>
    <name type="common">Eastern yellow jacket</name>
    <name type="synonym">Wasp</name>
    <dbReference type="NCBI Taxonomy" id="7453"/>
    <lineage>
        <taxon>Eukaryota</taxon>
        <taxon>Metazoa</taxon>
        <taxon>Ecdysozoa</taxon>
        <taxon>Arthropoda</taxon>
        <taxon>Hexapoda</taxon>
        <taxon>Insecta</taxon>
        <taxon>Pterygota</taxon>
        <taxon>Neoptera</taxon>
        <taxon>Endopterygota</taxon>
        <taxon>Hymenoptera</taxon>
        <taxon>Apocrita</taxon>
        <taxon>Aculeata</taxon>
        <taxon>Vespoidea</taxon>
        <taxon>Vespidae</taxon>
        <taxon>Vespinae</taxon>
        <taxon>Vespula</taxon>
    </lineage>
</organism>
<keyword evidence="2" id="KW-1185">Reference proteome</keyword>
<reference evidence="1 2" key="1">
    <citation type="journal article" date="2024" name="Ann. Entomol. Soc. Am.">
        <title>Genomic analyses of the southern and eastern yellowjacket wasps (Hymenoptera: Vespidae) reveal evolutionary signatures of social life.</title>
        <authorList>
            <person name="Catto M.A."/>
            <person name="Caine P.B."/>
            <person name="Orr S.E."/>
            <person name="Hunt B.G."/>
            <person name="Goodisman M.A.D."/>
        </authorList>
    </citation>
    <scope>NUCLEOTIDE SEQUENCE [LARGE SCALE GENOMIC DNA]</scope>
    <source>
        <strain evidence="1">232</strain>
        <tissue evidence="1">Head and thorax</tissue>
    </source>
</reference>
<dbReference type="AlphaFoldDB" id="A0ABD2BKG6"/>
<protein>
    <submittedName>
        <fullName evidence="1">Uncharacterized protein</fullName>
    </submittedName>
</protein>
<gene>
    <name evidence="1" type="ORF">V1477_014237</name>
</gene>
<dbReference type="Proteomes" id="UP001607303">
    <property type="component" value="Unassembled WGS sequence"/>
</dbReference>
<sequence length="96" mass="10859">MRSDETPCTLVTASKMAMRLVARKESSPYNSMTSSQISNNYIIYNRIAQETKREVCLAVVAVDPSDDEHLDLGDEERYTNTDSNSILLILVKFLKI</sequence>